<dbReference type="InterPro" id="IPR009078">
    <property type="entry name" value="Ferritin-like_SF"/>
</dbReference>
<dbReference type="InterPro" id="IPR019052">
    <property type="entry name" value="DUF2383"/>
</dbReference>
<dbReference type="SUPFAM" id="SSF47240">
    <property type="entry name" value="Ferritin-like"/>
    <property type="match status" value="1"/>
</dbReference>
<proteinExistence type="predicted"/>
<protein>
    <submittedName>
        <fullName evidence="2">Rubrerythrin</fullName>
    </submittedName>
</protein>
<reference evidence="3" key="1">
    <citation type="submission" date="2016-10" db="EMBL/GenBank/DDBJ databases">
        <authorList>
            <person name="Varghese N."/>
            <person name="Submissions S."/>
        </authorList>
    </citation>
    <scope>NUCLEOTIDE SEQUENCE [LARGE SCALE GENOMIC DNA]</scope>
    <source>
        <strain evidence="3">DSM 2698</strain>
    </source>
</reference>
<dbReference type="Gene3D" id="1.20.1260.10">
    <property type="match status" value="1"/>
</dbReference>
<gene>
    <name evidence="2" type="ORF">SAMN03080610_00936</name>
</gene>
<dbReference type="Proteomes" id="UP000199347">
    <property type="component" value="Unassembled WGS sequence"/>
</dbReference>
<keyword evidence="3" id="KW-1185">Reference proteome</keyword>
<dbReference type="EMBL" id="FMVW01000001">
    <property type="protein sequence ID" value="SCZ26356.1"/>
    <property type="molecule type" value="Genomic_DNA"/>
</dbReference>
<feature type="domain" description="DUF2383" evidence="1">
    <location>
        <begin position="21"/>
        <end position="112"/>
    </location>
</feature>
<dbReference type="STRING" id="1120955.SAMN03080610_00936"/>
<evidence type="ECO:0000259" key="1">
    <source>
        <dbReference type="Pfam" id="PF09537"/>
    </source>
</evidence>
<dbReference type="RefSeq" id="WP_092809914.1">
    <property type="nucleotide sequence ID" value="NZ_FMVW01000001.1"/>
</dbReference>
<organism evidence="2 3">
    <name type="scientific">Afifella marina DSM 2698</name>
    <dbReference type="NCBI Taxonomy" id="1120955"/>
    <lineage>
        <taxon>Bacteria</taxon>
        <taxon>Pseudomonadati</taxon>
        <taxon>Pseudomonadota</taxon>
        <taxon>Alphaproteobacteria</taxon>
        <taxon>Hyphomicrobiales</taxon>
        <taxon>Afifellaceae</taxon>
        <taxon>Afifella</taxon>
    </lineage>
</organism>
<dbReference type="CDD" id="cd00657">
    <property type="entry name" value="Ferritin_like"/>
    <property type="match status" value="1"/>
</dbReference>
<dbReference type="InterPro" id="IPR012347">
    <property type="entry name" value="Ferritin-like"/>
</dbReference>
<dbReference type="AlphaFoldDB" id="A0A1G5MMF1"/>
<sequence length="147" mass="16105">MATTVGSEGDIKTLITNFVYLERDAIAAYDATIERLENPELKRQIEEFRSDHHRHLSELRDLAAQHGAEVPAEGDMKEMLTTGKVKMAAIAGDSTILKAMSSNESDTIAAYSSGAGNSAVPPEARPIFERGLEDERRHKAWMDSASS</sequence>
<dbReference type="OrthoDB" id="7166292at2"/>
<dbReference type="Pfam" id="PF09537">
    <property type="entry name" value="DUF2383"/>
    <property type="match status" value="1"/>
</dbReference>
<evidence type="ECO:0000313" key="3">
    <source>
        <dbReference type="Proteomes" id="UP000199347"/>
    </source>
</evidence>
<name>A0A1G5MMF1_AFIMA</name>
<evidence type="ECO:0000313" key="2">
    <source>
        <dbReference type="EMBL" id="SCZ26356.1"/>
    </source>
</evidence>
<accession>A0A1G5MMF1</accession>